<keyword evidence="4" id="KW-0479">Metal-binding</keyword>
<dbReference type="Pfam" id="PF01702">
    <property type="entry name" value="TGT"/>
    <property type="match status" value="1"/>
</dbReference>
<dbReference type="Proteomes" id="UP000027059">
    <property type="component" value="Chromosome"/>
</dbReference>
<dbReference type="Gene3D" id="3.20.20.105">
    <property type="entry name" value="Queuine tRNA-ribosyltransferase-like"/>
    <property type="match status" value="1"/>
</dbReference>
<feature type="compositionally biased region" description="Polar residues" evidence="5">
    <location>
        <begin position="9"/>
        <end position="20"/>
    </location>
</feature>
<comment type="similarity">
    <text evidence="4">Belongs to the queuine tRNA-ribosyltransferase family.</text>
</comment>
<comment type="function">
    <text evidence="4">Catalyzes the base-exchange of a guanine (G) residue with the queuine precursor 7-aminomethyl-7-deazaguanine (PreQ1) at position 34 (anticodon wobble position) in tRNAs with GU(N) anticodons (tRNA-Asp, -Asn, -His and -Tyr). Catalysis occurs through a double-displacement mechanism. The nucleophile active site attacks the C1' of nucleotide 34 to detach the guanine base from the RNA, forming a covalent enzyme-RNA intermediate. The proton acceptor active site deprotonates the incoming PreQ1, allowing a nucleophilic attack on the C1' of the ribose to form the product. After dissociation, two additional enzymatic reactions on the tRNA convert PreQ1 to queuine (Q), resulting in the hypermodified nucleoside queuosine (7-(((4,5-cis-dihydroxy-2-cyclopenten-1-yl)amino)methyl)-7-deazaguanosine).</text>
</comment>
<sequence length="378" mass="41593">MKFHLEKANPSSKARTGCIDTNNGSFETPAFMPVATRGTIRGLTAGQVREAGAGILLVNLFHLWLRPGEKIIREAGGISSFMGWNGPVLADSGGYQIYSLSGSVKIREEGAFFQSPYDGRKVFLSPEDVVSVGSGMGIDLIMVLDHLVSPDSPPDVLREARDRTLRWARRSLDVAPPDGALFGIVQGGCDTDARKWSAETLSFMTGREGQTFSGFGIGGLGIGESFEVRNRIVGETLDVLPREKPRYLMGIGYPEDLLAGIAQGVDLFDCVLPTRNGRNGMVFTSKGRLLIRNARFQEEDSPLDDGCSCAACKSYSRAYIHHLFRNGEMLGPILNTIHNLTYYLDLMQQSRIEIRQGTFNAWAQQKMDSLQQTEREQS</sequence>
<feature type="binding site" evidence="4">
    <location>
        <position position="312"/>
    </location>
    <ligand>
        <name>Zn(2+)</name>
        <dbReference type="ChEBI" id="CHEBI:29105"/>
    </ligand>
</feature>
<dbReference type="SUPFAM" id="SSF51713">
    <property type="entry name" value="tRNA-guanine transglycosylase"/>
    <property type="match status" value="1"/>
</dbReference>
<feature type="binding site" evidence="4">
    <location>
        <begin position="91"/>
        <end position="95"/>
    </location>
    <ligand>
        <name>substrate</name>
    </ligand>
</feature>
<dbReference type="HOGENOM" id="CLU_022060_0_1_0"/>
<dbReference type="InterPro" id="IPR036511">
    <property type="entry name" value="TGT-like_sf"/>
</dbReference>
<feature type="domain" description="tRNA-guanine(15) transglycosylase-like" evidence="6">
    <location>
        <begin position="13"/>
        <end position="370"/>
    </location>
</feature>
<accession>A0A059XYY8</accession>
<feature type="binding site" evidence="4">
    <location>
        <position position="338"/>
    </location>
    <ligand>
        <name>Zn(2+)</name>
        <dbReference type="ChEBI" id="CHEBI:29105"/>
    </ligand>
</feature>
<evidence type="ECO:0000313" key="7">
    <source>
        <dbReference type="EMBL" id="AIA30437.1"/>
    </source>
</evidence>
<feature type="binding site" evidence="4">
    <location>
        <position position="307"/>
    </location>
    <ligand>
        <name>Zn(2+)</name>
        <dbReference type="ChEBI" id="CHEBI:29105"/>
    </ligand>
</feature>
<feature type="region of interest" description="RNA binding; important for wobble base 34 recognition" evidence="4">
    <location>
        <begin position="274"/>
        <end position="278"/>
    </location>
</feature>
<feature type="binding site" evidence="4">
    <location>
        <position position="145"/>
    </location>
    <ligand>
        <name>substrate</name>
    </ligand>
</feature>
<feature type="binding site" evidence="4">
    <location>
        <position position="186"/>
    </location>
    <ligand>
        <name>substrate</name>
    </ligand>
</feature>
<dbReference type="KEGG" id="lfp:Y981_05650"/>
<dbReference type="PANTHER" id="PTHR46499">
    <property type="entry name" value="QUEUINE TRNA-RIBOSYLTRANSFERASE"/>
    <property type="match status" value="1"/>
</dbReference>
<evidence type="ECO:0000256" key="4">
    <source>
        <dbReference type="HAMAP-Rule" id="MF_00168"/>
    </source>
</evidence>
<dbReference type="InterPro" id="IPR002616">
    <property type="entry name" value="tRNA_ribo_trans-like"/>
</dbReference>
<dbReference type="NCBIfam" id="TIGR00430">
    <property type="entry name" value="Q_tRNA_tgt"/>
    <property type="match status" value="1"/>
</dbReference>
<comment type="subunit">
    <text evidence="4">Homodimer. Within each dimer, one monomer is responsible for RNA recognition and catalysis, while the other monomer binds to the replacement base PreQ1.</text>
</comment>
<keyword evidence="8" id="KW-1185">Reference proteome</keyword>
<feature type="region of interest" description="Disordered" evidence="5">
    <location>
        <begin position="1"/>
        <end position="20"/>
    </location>
</feature>
<dbReference type="InterPro" id="IPR050076">
    <property type="entry name" value="ArchSynthase1/Queuine_TRR"/>
</dbReference>
<evidence type="ECO:0000256" key="1">
    <source>
        <dbReference type="ARBA" id="ARBA00022676"/>
    </source>
</evidence>
<evidence type="ECO:0000259" key="6">
    <source>
        <dbReference type="Pfam" id="PF01702"/>
    </source>
</evidence>
<dbReference type="EC" id="2.4.2.29" evidence="4"/>
<feature type="binding site" evidence="4">
    <location>
        <position position="309"/>
    </location>
    <ligand>
        <name>Zn(2+)</name>
        <dbReference type="ChEBI" id="CHEBI:29105"/>
    </ligand>
</feature>
<feature type="binding site" evidence="4">
    <location>
        <position position="219"/>
    </location>
    <ligand>
        <name>substrate</name>
    </ligand>
</feature>
<gene>
    <name evidence="4 7" type="primary">tgt</name>
    <name evidence="7" type="ORF">Y981_05650</name>
</gene>
<dbReference type="InterPro" id="IPR004803">
    <property type="entry name" value="TGT"/>
</dbReference>
<evidence type="ECO:0000256" key="2">
    <source>
        <dbReference type="ARBA" id="ARBA00022679"/>
    </source>
</evidence>
<proteinExistence type="inferred from homology"/>
<feature type="region of interest" description="RNA binding" evidence="4">
    <location>
        <begin position="250"/>
        <end position="256"/>
    </location>
</feature>
<dbReference type="NCBIfam" id="TIGR00449">
    <property type="entry name" value="tgt_general"/>
    <property type="match status" value="1"/>
</dbReference>
<reference evidence="8" key="1">
    <citation type="submission" date="2014-02" db="EMBL/GenBank/DDBJ databases">
        <title>Complete genome sequence and comparative genomic analysis of the nitrogen-fixing bacterium Leptospirillum ferriphilum YSK.</title>
        <authorList>
            <person name="Guo X."/>
            <person name="Yin H."/>
            <person name="Liang Y."/>
            <person name="Hu Q."/>
            <person name="Ma L."/>
            <person name="Xiao Y."/>
            <person name="Zhang X."/>
            <person name="Qiu G."/>
            <person name="Liu X."/>
        </authorList>
    </citation>
    <scope>NUCLEOTIDE SEQUENCE [LARGE SCALE GENOMIC DNA]</scope>
    <source>
        <strain evidence="8">YSK</strain>
    </source>
</reference>
<evidence type="ECO:0000256" key="5">
    <source>
        <dbReference type="SAM" id="MobiDB-lite"/>
    </source>
</evidence>
<keyword evidence="3 4" id="KW-0819">tRNA processing</keyword>
<keyword evidence="2 4" id="KW-0808">Transferase</keyword>
<comment type="cofactor">
    <cofactor evidence="4">
        <name>Zn(2+)</name>
        <dbReference type="ChEBI" id="CHEBI:29105"/>
    </cofactor>
    <text evidence="4">Binds 1 zinc ion per subunit.</text>
</comment>
<organism evidence="7 8">
    <name type="scientific">Leptospirillum ferriphilum YSK</name>
    <dbReference type="NCBI Taxonomy" id="1441628"/>
    <lineage>
        <taxon>Bacteria</taxon>
        <taxon>Pseudomonadati</taxon>
        <taxon>Nitrospirota</taxon>
        <taxon>Nitrospiria</taxon>
        <taxon>Nitrospirales</taxon>
        <taxon>Nitrospiraceae</taxon>
        <taxon>Leptospirillum</taxon>
    </lineage>
</organism>
<dbReference type="UniPathway" id="UPA00392"/>
<reference evidence="7 8" key="2">
    <citation type="journal article" date="2015" name="Biomed. Res. Int.">
        <title>Effects of Arsenite Resistance on the Growth and Functional Gene Expression of Leptospirillum ferriphilum and Acidithiobacillus thiooxidans in Pure Culture and Coculture.</title>
        <authorList>
            <person name="Jiang H."/>
            <person name="Liang Y."/>
            <person name="Yin H."/>
            <person name="Xiao Y."/>
            <person name="Guo X."/>
            <person name="Xu Y."/>
            <person name="Hu Q."/>
            <person name="Liu H."/>
            <person name="Liu X."/>
        </authorList>
    </citation>
    <scope>NUCLEOTIDE SEQUENCE [LARGE SCALE GENOMIC DNA]</scope>
    <source>
        <strain evidence="7 8">YSK</strain>
    </source>
</reference>
<keyword evidence="4" id="KW-0671">Queuosine biosynthesis</keyword>
<dbReference type="GO" id="GO:0008616">
    <property type="term" value="P:tRNA queuosine(34) biosynthetic process"/>
    <property type="evidence" value="ECO:0007669"/>
    <property type="project" value="UniProtKB-UniRule"/>
</dbReference>
<keyword evidence="1 4" id="KW-0328">Glycosyltransferase</keyword>
<dbReference type="PANTHER" id="PTHR46499:SF1">
    <property type="entry name" value="QUEUINE TRNA-RIBOSYLTRANSFERASE"/>
    <property type="match status" value="1"/>
</dbReference>
<evidence type="ECO:0000256" key="3">
    <source>
        <dbReference type="ARBA" id="ARBA00022694"/>
    </source>
</evidence>
<dbReference type="AlphaFoldDB" id="A0A059XYY8"/>
<keyword evidence="4" id="KW-0862">Zinc</keyword>
<comment type="pathway">
    <text evidence="4">tRNA modification; tRNA-queuosine biosynthesis.</text>
</comment>
<feature type="active site" description="Nucleophile" evidence="4">
    <location>
        <position position="269"/>
    </location>
</feature>
<evidence type="ECO:0000313" key="8">
    <source>
        <dbReference type="Proteomes" id="UP000027059"/>
    </source>
</evidence>
<dbReference type="OrthoDB" id="9805417at2"/>
<dbReference type="HAMAP" id="MF_00168">
    <property type="entry name" value="Q_tRNA_Tgt"/>
    <property type="match status" value="1"/>
</dbReference>
<dbReference type="EMBL" id="CP007243">
    <property type="protein sequence ID" value="AIA30437.1"/>
    <property type="molecule type" value="Genomic_DNA"/>
</dbReference>
<dbReference type="GO" id="GO:0046872">
    <property type="term" value="F:metal ion binding"/>
    <property type="evidence" value="ECO:0007669"/>
    <property type="project" value="UniProtKB-KW"/>
</dbReference>
<comment type="catalytic activity">
    <reaction evidence="4">
        <text>7-aminomethyl-7-carbaguanine + guanosine(34) in tRNA = 7-aminomethyl-7-carbaguanosine(34) in tRNA + guanine</text>
        <dbReference type="Rhea" id="RHEA:24104"/>
        <dbReference type="Rhea" id="RHEA-COMP:10341"/>
        <dbReference type="Rhea" id="RHEA-COMP:10342"/>
        <dbReference type="ChEBI" id="CHEBI:16235"/>
        <dbReference type="ChEBI" id="CHEBI:58703"/>
        <dbReference type="ChEBI" id="CHEBI:74269"/>
        <dbReference type="ChEBI" id="CHEBI:82833"/>
        <dbReference type="EC" id="2.4.2.29"/>
    </reaction>
</comment>
<feature type="active site" description="Proton acceptor" evidence="4">
    <location>
        <position position="91"/>
    </location>
</feature>
<dbReference type="RefSeq" id="WP_038505202.1">
    <property type="nucleotide sequence ID" value="NZ_CP007243.1"/>
</dbReference>
<dbReference type="GO" id="GO:0008479">
    <property type="term" value="F:tRNA-guanosine(34) queuine transglycosylase activity"/>
    <property type="evidence" value="ECO:0007669"/>
    <property type="project" value="UniProtKB-UniRule"/>
</dbReference>
<protein>
    <recommendedName>
        <fullName evidence="4">Queuine tRNA-ribosyltransferase</fullName>
        <ecNumber evidence="4">2.4.2.29</ecNumber>
    </recommendedName>
    <alternativeName>
        <fullName evidence="4">Guanine insertion enzyme</fullName>
    </alternativeName>
    <alternativeName>
        <fullName evidence="4">tRNA-guanine transglycosylase</fullName>
    </alternativeName>
</protein>
<name>A0A059XYY8_9BACT</name>
<dbReference type="GO" id="GO:0005829">
    <property type="term" value="C:cytosol"/>
    <property type="evidence" value="ECO:0007669"/>
    <property type="project" value="TreeGrafter"/>
</dbReference>